<dbReference type="RefSeq" id="WP_165614974.1">
    <property type="nucleotide sequence ID" value="NZ_FOYP01000001.1"/>
</dbReference>
<dbReference type="InterPro" id="IPR002347">
    <property type="entry name" value="SDR_fam"/>
</dbReference>
<dbReference type="GO" id="GO:0016491">
    <property type="term" value="F:oxidoreductase activity"/>
    <property type="evidence" value="ECO:0007669"/>
    <property type="project" value="UniProtKB-KW"/>
</dbReference>
<dbReference type="Gene3D" id="3.40.50.720">
    <property type="entry name" value="NAD(P)-binding Rossmann-like Domain"/>
    <property type="match status" value="1"/>
</dbReference>
<evidence type="ECO:0000313" key="5">
    <source>
        <dbReference type="Proteomes" id="UP000199478"/>
    </source>
</evidence>
<evidence type="ECO:0000313" key="4">
    <source>
        <dbReference type="EMBL" id="SFR33490.1"/>
    </source>
</evidence>
<evidence type="ECO:0000259" key="3">
    <source>
        <dbReference type="SMART" id="SM00822"/>
    </source>
</evidence>
<dbReference type="SUPFAM" id="SSF51735">
    <property type="entry name" value="NAD(P)-binding Rossmann-fold domains"/>
    <property type="match status" value="1"/>
</dbReference>
<dbReference type="Pfam" id="PF00106">
    <property type="entry name" value="adh_short"/>
    <property type="match status" value="1"/>
</dbReference>
<protein>
    <submittedName>
        <fullName evidence="4">Uncharacterized oxidoreductase</fullName>
    </submittedName>
</protein>
<feature type="domain" description="Ketoreductase" evidence="3">
    <location>
        <begin position="8"/>
        <end position="186"/>
    </location>
</feature>
<dbReference type="SMART" id="SM00822">
    <property type="entry name" value="PKS_KR"/>
    <property type="match status" value="1"/>
</dbReference>
<dbReference type="STRING" id="390270.SAMN04488005_0504"/>
<dbReference type="PANTHER" id="PTHR44196:SF1">
    <property type="entry name" value="DEHYDROGENASE_REDUCTASE SDR FAMILY MEMBER 7B"/>
    <property type="match status" value="1"/>
</dbReference>
<dbReference type="InterPro" id="IPR020904">
    <property type="entry name" value="Sc_DH/Rdtase_CS"/>
</dbReference>
<evidence type="ECO:0000256" key="2">
    <source>
        <dbReference type="ARBA" id="ARBA00023002"/>
    </source>
</evidence>
<accession>A0A1I6FU72</accession>
<dbReference type="InterPro" id="IPR057326">
    <property type="entry name" value="KR_dom"/>
</dbReference>
<dbReference type="GO" id="GO:0016020">
    <property type="term" value="C:membrane"/>
    <property type="evidence" value="ECO:0007669"/>
    <property type="project" value="TreeGrafter"/>
</dbReference>
<dbReference type="AlphaFoldDB" id="A0A1I6FU72"/>
<name>A0A1I6FU72_9RHOB</name>
<organism evidence="4 5">
    <name type="scientific">Yoonia tamlensis</name>
    <dbReference type="NCBI Taxonomy" id="390270"/>
    <lineage>
        <taxon>Bacteria</taxon>
        <taxon>Pseudomonadati</taxon>
        <taxon>Pseudomonadota</taxon>
        <taxon>Alphaproteobacteria</taxon>
        <taxon>Rhodobacterales</taxon>
        <taxon>Paracoccaceae</taxon>
        <taxon>Yoonia</taxon>
    </lineage>
</organism>
<keyword evidence="5" id="KW-1185">Reference proteome</keyword>
<dbReference type="PROSITE" id="PS00061">
    <property type="entry name" value="ADH_SHORT"/>
    <property type="match status" value="1"/>
</dbReference>
<dbReference type="Proteomes" id="UP000199478">
    <property type="component" value="Unassembled WGS sequence"/>
</dbReference>
<proteinExistence type="inferred from homology"/>
<dbReference type="PRINTS" id="PR00081">
    <property type="entry name" value="GDHRDH"/>
</dbReference>
<keyword evidence="2" id="KW-0560">Oxidoreductase</keyword>
<dbReference type="InterPro" id="IPR036291">
    <property type="entry name" value="NAD(P)-bd_dom_sf"/>
</dbReference>
<gene>
    <name evidence="4" type="ORF">SAMN04488005_0504</name>
</gene>
<dbReference type="PANTHER" id="PTHR44196">
    <property type="entry name" value="DEHYDROGENASE/REDUCTASE SDR FAMILY MEMBER 7B"/>
    <property type="match status" value="1"/>
</dbReference>
<dbReference type="EMBL" id="FOYP01000001">
    <property type="protein sequence ID" value="SFR33490.1"/>
    <property type="molecule type" value="Genomic_DNA"/>
</dbReference>
<sequence length="244" mass="25826">MQRELSGKTIVVTGATRGIGRALAGQLVAKGADVIGVARDQSALVAMAAKLGPAFTSLRCDLADPSDRHALCEALPKQIDGLINNAAIQIEQDYFTDPAPRDPSSIEIALNVTAAIALTTRLLVRLRQAPAPFVVNMTSGVAISPKERAPVYSATKAALSSFTTGFRYQAQTHCPQMTVAEVILPMVDTDMTAGRGSGKISPDQAAAQIIAGIIGGKHRIWVGKARLLPLLNRIAPRLVARMLR</sequence>
<reference evidence="5" key="1">
    <citation type="submission" date="2016-10" db="EMBL/GenBank/DDBJ databases">
        <authorList>
            <person name="Varghese N."/>
            <person name="Submissions S."/>
        </authorList>
    </citation>
    <scope>NUCLEOTIDE SEQUENCE [LARGE SCALE GENOMIC DNA]</scope>
    <source>
        <strain evidence="5">DSM 26879</strain>
    </source>
</reference>
<comment type="similarity">
    <text evidence="1">Belongs to the short-chain dehydrogenases/reductases (SDR) family.</text>
</comment>
<evidence type="ECO:0000256" key="1">
    <source>
        <dbReference type="ARBA" id="ARBA00006484"/>
    </source>
</evidence>